<keyword evidence="7" id="KW-1185">Reference proteome</keyword>
<evidence type="ECO:0000313" key="7">
    <source>
        <dbReference type="Proteomes" id="UP001530400"/>
    </source>
</evidence>
<evidence type="ECO:0000256" key="2">
    <source>
        <dbReference type="ARBA" id="ARBA00023125"/>
    </source>
</evidence>
<comment type="subcellular location">
    <subcellularLocation>
        <location evidence="1">Nucleus</location>
    </subcellularLocation>
</comment>
<feature type="domain" description="HSF-type DNA-binding" evidence="5">
    <location>
        <begin position="7"/>
        <end position="106"/>
    </location>
</feature>
<name>A0ABD3MV98_9STRA</name>
<dbReference type="AlphaFoldDB" id="A0ABD3MV98"/>
<evidence type="ECO:0000256" key="3">
    <source>
        <dbReference type="ARBA" id="ARBA00023242"/>
    </source>
</evidence>
<feature type="domain" description="HSF-type DNA-binding" evidence="5">
    <location>
        <begin position="195"/>
        <end position="297"/>
    </location>
</feature>
<dbReference type="Proteomes" id="UP001530400">
    <property type="component" value="Unassembled WGS sequence"/>
</dbReference>
<dbReference type="Pfam" id="PF00447">
    <property type="entry name" value="HSF_DNA-bind"/>
    <property type="match status" value="2"/>
</dbReference>
<dbReference type="InterPro" id="IPR000232">
    <property type="entry name" value="HSF_DNA-bd"/>
</dbReference>
<comment type="caution">
    <text evidence="6">The sequence shown here is derived from an EMBL/GenBank/DDBJ whole genome shotgun (WGS) entry which is preliminary data.</text>
</comment>
<accession>A0ABD3MV98</accession>
<reference evidence="6 7" key="1">
    <citation type="submission" date="2024-10" db="EMBL/GenBank/DDBJ databases">
        <title>Updated reference genomes for cyclostephanoid diatoms.</title>
        <authorList>
            <person name="Roberts W.R."/>
            <person name="Alverson A.J."/>
        </authorList>
    </citation>
    <scope>NUCLEOTIDE SEQUENCE [LARGE SCALE GENOMIC DNA]</scope>
    <source>
        <strain evidence="6 7">AJA010-31</strain>
    </source>
</reference>
<dbReference type="InterPro" id="IPR036390">
    <property type="entry name" value="WH_DNA-bd_sf"/>
</dbReference>
<gene>
    <name evidence="6" type="ORF">ACHAWO_003140</name>
</gene>
<dbReference type="EMBL" id="JALLPJ020001359">
    <property type="protein sequence ID" value="KAL3767743.1"/>
    <property type="molecule type" value="Genomic_DNA"/>
</dbReference>
<evidence type="ECO:0000313" key="6">
    <source>
        <dbReference type="EMBL" id="KAL3767743.1"/>
    </source>
</evidence>
<dbReference type="GO" id="GO:0003677">
    <property type="term" value="F:DNA binding"/>
    <property type="evidence" value="ECO:0007669"/>
    <property type="project" value="UniProtKB-KW"/>
</dbReference>
<keyword evidence="3" id="KW-0539">Nucleus</keyword>
<dbReference type="SMART" id="SM00415">
    <property type="entry name" value="HSF"/>
    <property type="match status" value="2"/>
</dbReference>
<dbReference type="SUPFAM" id="SSF46785">
    <property type="entry name" value="Winged helix' DNA-binding domain"/>
    <property type="match status" value="2"/>
</dbReference>
<evidence type="ECO:0000256" key="1">
    <source>
        <dbReference type="ARBA" id="ARBA00004123"/>
    </source>
</evidence>
<protein>
    <recommendedName>
        <fullName evidence="5">HSF-type DNA-binding domain-containing protein</fullName>
    </recommendedName>
</protein>
<dbReference type="Gene3D" id="1.10.10.10">
    <property type="entry name" value="Winged helix-like DNA-binding domain superfamily/Winged helix DNA-binding domain"/>
    <property type="match status" value="2"/>
</dbReference>
<dbReference type="InterPro" id="IPR036388">
    <property type="entry name" value="WH-like_DNA-bd_sf"/>
</dbReference>
<evidence type="ECO:0000259" key="5">
    <source>
        <dbReference type="SMART" id="SM00415"/>
    </source>
</evidence>
<proteinExistence type="inferred from homology"/>
<dbReference type="PANTHER" id="PTHR10015:SF206">
    <property type="entry name" value="HSF-TYPE DNA-BINDING DOMAIN-CONTAINING PROTEIN"/>
    <property type="match status" value="1"/>
</dbReference>
<evidence type="ECO:0000256" key="4">
    <source>
        <dbReference type="RuleBase" id="RU004020"/>
    </source>
</evidence>
<sequence length="592" mass="65697">MNQSNRTTQSFPYRLRCLIENESSDDDGVAPVAWLPHGLAFVIVDQDRLAKTLPTFFNQSKVRSFTRQLNLWGFKRLSAPKSKAIIWSHPHFIRDDASQIQLIKRIGNKSKNLVSSDSPNDLRMSDDVPLSASTSEGIIEPTAFLQPCQTQSVLNSSSINLAVNAAYLALCAKAQDVARISTQYQHDASDFSIKSEDSFPHKLRCLIDNVRSAYDAEAPVKWLPRGLAFVIVDQDQLTQILPTFFNHSKMRSFTRQLNLLGFTRLSAPKSITIIWSHPHFIRDDASQIQLMKRIGNKSKLSDCHVGMSDDTGLVPETTAGACEDITNAAGFLQPNQTQPVPSSSSTNAAGYVQYSTLCAKDIGATNPESQTLRGINWSFLKEENIETQYQQDHVKDFTKPVPSLSSINAEGCVQYSTICAKVNGATNPESQTSRGINWSFLGEENIETQYQHDDVNDFSSRVLTYNLMNAHSRRATLNCSDNPNLVPFSHSEMREFTNNSPSNTGPDASDYLELLKPITHEGEFPSAGSNDGPHSYNLGVECAFDDDAKMPAQSNPVLGTNSIKSSPDYWAKSIEPLRLSPGTFTFDKFFDL</sequence>
<dbReference type="PANTHER" id="PTHR10015">
    <property type="entry name" value="HEAT SHOCK TRANSCRIPTION FACTOR"/>
    <property type="match status" value="1"/>
</dbReference>
<comment type="similarity">
    <text evidence="4">Belongs to the HSF family.</text>
</comment>
<dbReference type="GO" id="GO:0005634">
    <property type="term" value="C:nucleus"/>
    <property type="evidence" value="ECO:0007669"/>
    <property type="project" value="UniProtKB-SubCell"/>
</dbReference>
<keyword evidence="2" id="KW-0238">DNA-binding</keyword>
<organism evidence="6 7">
    <name type="scientific">Cyclotella atomus</name>
    <dbReference type="NCBI Taxonomy" id="382360"/>
    <lineage>
        <taxon>Eukaryota</taxon>
        <taxon>Sar</taxon>
        <taxon>Stramenopiles</taxon>
        <taxon>Ochrophyta</taxon>
        <taxon>Bacillariophyta</taxon>
        <taxon>Coscinodiscophyceae</taxon>
        <taxon>Thalassiosirophycidae</taxon>
        <taxon>Stephanodiscales</taxon>
        <taxon>Stephanodiscaceae</taxon>
        <taxon>Cyclotella</taxon>
    </lineage>
</organism>